<dbReference type="AlphaFoldDB" id="A0A517T0L5"/>
<feature type="transmembrane region" description="Helical" evidence="1">
    <location>
        <begin position="132"/>
        <end position="149"/>
    </location>
</feature>
<name>A0A517T0L5_9BACT</name>
<proteinExistence type="predicted"/>
<accession>A0A517T0L5</accession>
<protein>
    <submittedName>
        <fullName evidence="2">Uncharacterized protein</fullName>
    </submittedName>
</protein>
<dbReference type="RefSeq" id="WP_145276177.1">
    <property type="nucleotide sequence ID" value="NZ_CP036272.1"/>
</dbReference>
<feature type="transmembrane region" description="Helical" evidence="1">
    <location>
        <begin position="41"/>
        <end position="61"/>
    </location>
</feature>
<keyword evidence="1" id="KW-0812">Transmembrane</keyword>
<evidence type="ECO:0000313" key="2">
    <source>
        <dbReference type="EMBL" id="QDT61841.1"/>
    </source>
</evidence>
<organism evidence="2 3">
    <name type="scientific">Stieleria bergensis</name>
    <dbReference type="NCBI Taxonomy" id="2528025"/>
    <lineage>
        <taxon>Bacteria</taxon>
        <taxon>Pseudomonadati</taxon>
        <taxon>Planctomycetota</taxon>
        <taxon>Planctomycetia</taxon>
        <taxon>Pirellulales</taxon>
        <taxon>Pirellulaceae</taxon>
        <taxon>Stieleria</taxon>
    </lineage>
</organism>
<keyword evidence="1" id="KW-0472">Membrane</keyword>
<dbReference type="Proteomes" id="UP000315003">
    <property type="component" value="Chromosome"/>
</dbReference>
<feature type="transmembrane region" description="Helical" evidence="1">
    <location>
        <begin position="104"/>
        <end position="126"/>
    </location>
</feature>
<keyword evidence="3" id="KW-1185">Reference proteome</keyword>
<keyword evidence="1" id="KW-1133">Transmembrane helix</keyword>
<feature type="transmembrane region" description="Helical" evidence="1">
    <location>
        <begin position="73"/>
        <end position="92"/>
    </location>
</feature>
<evidence type="ECO:0000256" key="1">
    <source>
        <dbReference type="SAM" id="Phobius"/>
    </source>
</evidence>
<sequence length="179" mass="18826">MLGSTSDAEDNLLPPNPYEVLAVEDEPAAAPLDPSTVNFPLGLLFPISLGVLQPVCFYMVAEVAERRGASGDWLVGFAVSYVLCGFIIGAVLPGTFSERMRVGVVVAMAAVVSPVILVPTCAAAAVLSPAGIGAPLAFPFTFGVMGVYARQSVRGRETRKLKLVQIEQTRLDAIPPDSH</sequence>
<evidence type="ECO:0000313" key="3">
    <source>
        <dbReference type="Proteomes" id="UP000315003"/>
    </source>
</evidence>
<dbReference type="EMBL" id="CP036272">
    <property type="protein sequence ID" value="QDT61841.1"/>
    <property type="molecule type" value="Genomic_DNA"/>
</dbReference>
<reference evidence="2 3" key="1">
    <citation type="submission" date="2019-02" db="EMBL/GenBank/DDBJ databases">
        <title>Deep-cultivation of Planctomycetes and their phenomic and genomic characterization uncovers novel biology.</title>
        <authorList>
            <person name="Wiegand S."/>
            <person name="Jogler M."/>
            <person name="Boedeker C."/>
            <person name="Pinto D."/>
            <person name="Vollmers J."/>
            <person name="Rivas-Marin E."/>
            <person name="Kohn T."/>
            <person name="Peeters S.H."/>
            <person name="Heuer A."/>
            <person name="Rast P."/>
            <person name="Oberbeckmann S."/>
            <person name="Bunk B."/>
            <person name="Jeske O."/>
            <person name="Meyerdierks A."/>
            <person name="Storesund J.E."/>
            <person name="Kallscheuer N."/>
            <person name="Luecker S."/>
            <person name="Lage O.M."/>
            <person name="Pohl T."/>
            <person name="Merkel B.J."/>
            <person name="Hornburger P."/>
            <person name="Mueller R.-W."/>
            <person name="Bruemmer F."/>
            <person name="Labrenz M."/>
            <person name="Spormann A.M."/>
            <person name="Op den Camp H."/>
            <person name="Overmann J."/>
            <person name="Amann R."/>
            <person name="Jetten M.S.M."/>
            <person name="Mascher T."/>
            <person name="Medema M.H."/>
            <person name="Devos D.P."/>
            <person name="Kaster A.-K."/>
            <person name="Ovreas L."/>
            <person name="Rohde M."/>
            <person name="Galperin M.Y."/>
            <person name="Jogler C."/>
        </authorList>
    </citation>
    <scope>NUCLEOTIDE SEQUENCE [LARGE SCALE GENOMIC DNA]</scope>
    <source>
        <strain evidence="2 3">SV_7m_r</strain>
    </source>
</reference>
<gene>
    <name evidence="2" type="ORF">SV7mr_43820</name>
</gene>